<evidence type="ECO:0000313" key="2">
    <source>
        <dbReference type="EMBL" id="CAK0865254.1"/>
    </source>
</evidence>
<protein>
    <submittedName>
        <fullName evidence="2">Uncharacterized protein</fullName>
    </submittedName>
</protein>
<evidence type="ECO:0000256" key="1">
    <source>
        <dbReference type="SAM" id="MobiDB-lite"/>
    </source>
</evidence>
<keyword evidence="3" id="KW-1185">Reference proteome</keyword>
<dbReference type="EMBL" id="CAUYUJ010016431">
    <property type="protein sequence ID" value="CAK0865254.1"/>
    <property type="molecule type" value="Genomic_DNA"/>
</dbReference>
<proteinExistence type="predicted"/>
<organism evidence="2 3">
    <name type="scientific">Prorocentrum cordatum</name>
    <dbReference type="NCBI Taxonomy" id="2364126"/>
    <lineage>
        <taxon>Eukaryota</taxon>
        <taxon>Sar</taxon>
        <taxon>Alveolata</taxon>
        <taxon>Dinophyceae</taxon>
        <taxon>Prorocentrales</taxon>
        <taxon>Prorocentraceae</taxon>
        <taxon>Prorocentrum</taxon>
    </lineage>
</organism>
<sequence>MHSHVFTISHWNFPTRLGAECRCNEDDCVAIRDGRRSPQPKVIGGSARIGGSKKGEQWQRGSALIRQVRQATSEPDAIQQRVQDGAPDFTGAIPQRAHSGGRAAVGSAGPPSPMAAERVAAQ</sequence>
<feature type="region of interest" description="Disordered" evidence="1">
    <location>
        <begin position="86"/>
        <end position="122"/>
    </location>
</feature>
<gene>
    <name evidence="2" type="ORF">PCOR1329_LOCUS52832</name>
</gene>
<feature type="region of interest" description="Disordered" evidence="1">
    <location>
        <begin position="35"/>
        <end position="57"/>
    </location>
</feature>
<name>A0ABN9V0Z3_9DINO</name>
<evidence type="ECO:0000313" key="3">
    <source>
        <dbReference type="Proteomes" id="UP001189429"/>
    </source>
</evidence>
<accession>A0ABN9V0Z3</accession>
<comment type="caution">
    <text evidence="2">The sequence shown here is derived from an EMBL/GenBank/DDBJ whole genome shotgun (WGS) entry which is preliminary data.</text>
</comment>
<reference evidence="2" key="1">
    <citation type="submission" date="2023-10" db="EMBL/GenBank/DDBJ databases">
        <authorList>
            <person name="Chen Y."/>
            <person name="Shah S."/>
            <person name="Dougan E. K."/>
            <person name="Thang M."/>
            <person name="Chan C."/>
        </authorList>
    </citation>
    <scope>NUCLEOTIDE SEQUENCE [LARGE SCALE GENOMIC DNA]</scope>
</reference>
<dbReference type="Proteomes" id="UP001189429">
    <property type="component" value="Unassembled WGS sequence"/>
</dbReference>